<reference evidence="3 4" key="1">
    <citation type="submission" date="2020-04" db="EMBL/GenBank/DDBJ databases">
        <authorList>
            <person name="Hitch T.C.A."/>
            <person name="Wylensek D."/>
            <person name="Clavel T."/>
        </authorList>
    </citation>
    <scope>NUCLEOTIDE SEQUENCE [LARGE SCALE GENOMIC DNA]</scope>
    <source>
        <strain evidence="3 4">Oil-RF-744-FAT-WT-6-1</strain>
    </source>
</reference>
<keyword evidence="1" id="KW-0732">Signal</keyword>
<dbReference type="Pfam" id="PF11738">
    <property type="entry name" value="DUF3298"/>
    <property type="match status" value="1"/>
</dbReference>
<feature type="signal peptide" evidence="1">
    <location>
        <begin position="1"/>
        <end position="21"/>
    </location>
</feature>
<organism evidence="3 4">
    <name type="scientific">Megasphaera hexanoica</name>
    <dbReference type="NCBI Taxonomy" id="1675036"/>
    <lineage>
        <taxon>Bacteria</taxon>
        <taxon>Bacillati</taxon>
        <taxon>Bacillota</taxon>
        <taxon>Negativicutes</taxon>
        <taxon>Veillonellales</taxon>
        <taxon>Veillonellaceae</taxon>
        <taxon>Megasphaera</taxon>
    </lineage>
</organism>
<dbReference type="InterPro" id="IPR037126">
    <property type="entry name" value="PdaC/RsiV-like_sf"/>
</dbReference>
<sequence>MKQKILAMLSAALLTASVALAAPPADVQMVQMPRSEDGDSYLEMSYPDVTVMGNAAATAQIRQYYADEQKETQDFFNKQKDKAGNHSFVTETKSYEVTHNDGTYLSIVESGQIYFGRDAHPTHWKKGTTFDLTTGKKVTWQEIIKPGDEKYFTIKKINQALFSSKYQLSSYFTGLTQLPENYYLDKAGNIHFLFGLYEVAPYSTGIVDLNMMKRAK</sequence>
<dbReference type="Gene3D" id="3.30.565.40">
    <property type="entry name" value="Fervidobacterium nodosum Rt17-B1 like"/>
    <property type="match status" value="1"/>
</dbReference>
<protein>
    <submittedName>
        <fullName evidence="3">DUF3298 domain-containing protein</fullName>
    </submittedName>
</protein>
<dbReference type="Proteomes" id="UP000591071">
    <property type="component" value="Unassembled WGS sequence"/>
</dbReference>
<proteinExistence type="predicted"/>
<evidence type="ECO:0000313" key="4">
    <source>
        <dbReference type="Proteomes" id="UP000591071"/>
    </source>
</evidence>
<dbReference type="EMBL" id="JABAFG010000009">
    <property type="protein sequence ID" value="NME28287.1"/>
    <property type="molecule type" value="Genomic_DNA"/>
</dbReference>
<evidence type="ECO:0000259" key="2">
    <source>
        <dbReference type="Pfam" id="PF11738"/>
    </source>
</evidence>
<name>A0A848BZ18_9FIRM</name>
<dbReference type="Gene3D" id="3.90.640.20">
    <property type="entry name" value="Heat-shock cognate protein, ATPase"/>
    <property type="match status" value="1"/>
</dbReference>
<feature type="chain" id="PRO_5033000974" evidence="1">
    <location>
        <begin position="22"/>
        <end position="216"/>
    </location>
</feature>
<accession>A0A848BZ18</accession>
<dbReference type="RefSeq" id="WP_170087551.1">
    <property type="nucleotide sequence ID" value="NZ_JABAFG010000009.1"/>
</dbReference>
<evidence type="ECO:0000256" key="1">
    <source>
        <dbReference type="SAM" id="SignalP"/>
    </source>
</evidence>
<gene>
    <name evidence="3" type="ORF">HF872_06580</name>
</gene>
<comment type="caution">
    <text evidence="3">The sequence shown here is derived from an EMBL/GenBank/DDBJ whole genome shotgun (WGS) entry which is preliminary data.</text>
</comment>
<feature type="domain" description="DUF3298" evidence="2">
    <location>
        <begin position="167"/>
        <end position="209"/>
    </location>
</feature>
<evidence type="ECO:0000313" key="3">
    <source>
        <dbReference type="EMBL" id="NME28287.1"/>
    </source>
</evidence>
<dbReference type="InterPro" id="IPR021729">
    <property type="entry name" value="DUF3298"/>
</dbReference>
<dbReference type="AlphaFoldDB" id="A0A848BZ18"/>